<dbReference type="GO" id="GO:0008270">
    <property type="term" value="F:zinc ion binding"/>
    <property type="evidence" value="ECO:0007669"/>
    <property type="project" value="UniProtKB-KW"/>
</dbReference>
<gene>
    <name evidence="8" type="ORF">AMS68_005600</name>
</gene>
<feature type="domain" description="C2H2-type" evidence="7">
    <location>
        <begin position="605"/>
        <end position="632"/>
    </location>
</feature>
<dbReference type="EMBL" id="CP051142">
    <property type="protein sequence ID" value="QIX00083.1"/>
    <property type="molecule type" value="Genomic_DNA"/>
</dbReference>
<dbReference type="OrthoDB" id="4161238at2759"/>
<feature type="region of interest" description="Disordered" evidence="6">
    <location>
        <begin position="502"/>
        <end position="530"/>
    </location>
</feature>
<evidence type="ECO:0000313" key="8">
    <source>
        <dbReference type="EMBL" id="QIX00083.1"/>
    </source>
</evidence>
<feature type="compositionally biased region" description="Basic and acidic residues" evidence="6">
    <location>
        <begin position="567"/>
        <end position="593"/>
    </location>
</feature>
<feature type="domain" description="C2H2-type" evidence="7">
    <location>
        <begin position="427"/>
        <end position="445"/>
    </location>
</feature>
<keyword evidence="2" id="KW-0677">Repeat</keyword>
<dbReference type="SMART" id="SM00355">
    <property type="entry name" value="ZnF_C2H2"/>
    <property type="match status" value="5"/>
</dbReference>
<evidence type="ECO:0000256" key="5">
    <source>
        <dbReference type="PROSITE-ProRule" id="PRU00042"/>
    </source>
</evidence>
<evidence type="ECO:0000256" key="6">
    <source>
        <dbReference type="SAM" id="MobiDB-lite"/>
    </source>
</evidence>
<keyword evidence="9" id="KW-1185">Reference proteome</keyword>
<evidence type="ECO:0000256" key="1">
    <source>
        <dbReference type="ARBA" id="ARBA00022723"/>
    </source>
</evidence>
<dbReference type="Pfam" id="PF00096">
    <property type="entry name" value="zf-C2H2"/>
    <property type="match status" value="2"/>
</dbReference>
<evidence type="ECO:0000259" key="7">
    <source>
        <dbReference type="PROSITE" id="PS50157"/>
    </source>
</evidence>
<evidence type="ECO:0000256" key="2">
    <source>
        <dbReference type="ARBA" id="ARBA00022737"/>
    </source>
</evidence>
<feature type="compositionally biased region" description="Low complexity" evidence="6">
    <location>
        <begin position="61"/>
        <end position="71"/>
    </location>
</feature>
<feature type="region of interest" description="Disordered" evidence="6">
    <location>
        <begin position="1"/>
        <end position="132"/>
    </location>
</feature>
<evidence type="ECO:0000313" key="9">
    <source>
        <dbReference type="Proteomes" id="UP000503462"/>
    </source>
</evidence>
<dbReference type="SUPFAM" id="SSF57667">
    <property type="entry name" value="beta-beta-alpha zinc fingers"/>
    <property type="match status" value="2"/>
</dbReference>
<dbReference type="InterPro" id="IPR036236">
    <property type="entry name" value="Znf_C2H2_sf"/>
</dbReference>
<feature type="compositionally biased region" description="Polar residues" evidence="6">
    <location>
        <begin position="38"/>
        <end position="54"/>
    </location>
</feature>
<sequence length="671" mass="75331">MAPNTPSRAAQKQKTTAKSTAMPPPSTPSTQRRITDMFSPSSLSPVNLTTTTPAGQPPSLSPISFTPTTTSPQPPSLSPISFTPTTSSRQPSSLSHISFTPTTTSRRLPSLESDIFGTPRSSSVLPDSLEEPQTVNQPRKLFALASDIIDQSPRGHKSAATTVMFPSGGDGLPQVLEGKLVQAHALSSILEADRPPTVAELLALPELSDITLTSRHWGIYLIVFRKENHAYIYIGSATSWYGGLSGRHGEYVNRTLISERVRQALEYGYSMNFRLLCWMPRPQAADVPHTRAAMLVVEGALTCALWAMKDNTTRPTSALASFSLWPRSAYEYNGLNTHSSLTEINPIGLSLEEQRQTAELVAQNKMEYMKEWYATNKAYANARSRQYNSDHAEEISLHLKEKYVNNRESILERRKEIGNQNRASGRYSCDYCGKPFPDSSALTMHTHFCKDRPADELKDAEAQSVKEHLAIGRQARREQALEDGRYTCRYCSEKFTLRDNKERHEHTCKSRPEDAPKDSKREMLKEKQAAADKTRYEMNIETRKYVCEKCNEAFGAATNLKQHQKKCTGEDDKGVNKDSKKDAAREKENAATRARFDRNLQERRYACDKCDTAFRDATQLKAHQKRCTGRVKAIKSRRFRCPRCAKCFGTQNILDLHVKQCKEEEAAEGES</sequence>
<reference evidence="8 9" key="1">
    <citation type="journal article" date="2016" name="Sci. Rep.">
        <title>Peltaster fructicola genome reveals evolution from an invasive phytopathogen to an ectophytic parasite.</title>
        <authorList>
            <person name="Xu C."/>
            <person name="Chen H."/>
            <person name="Gleason M.L."/>
            <person name="Xu J.R."/>
            <person name="Liu H."/>
            <person name="Zhang R."/>
            <person name="Sun G."/>
        </authorList>
    </citation>
    <scope>NUCLEOTIDE SEQUENCE [LARGE SCALE GENOMIC DNA]</scope>
    <source>
        <strain evidence="8 9">LNHT1506</strain>
    </source>
</reference>
<keyword evidence="1" id="KW-0479">Metal-binding</keyword>
<accession>A0A6H0XZA0</accession>
<feature type="compositionally biased region" description="Polar residues" evidence="6">
    <location>
        <begin position="83"/>
        <end position="107"/>
    </location>
</feature>
<dbReference type="PANTHER" id="PTHR24409">
    <property type="entry name" value="ZINC FINGER PROTEIN 142"/>
    <property type="match status" value="1"/>
</dbReference>
<dbReference type="PROSITE" id="PS50157">
    <property type="entry name" value="ZINC_FINGER_C2H2_2"/>
    <property type="match status" value="4"/>
</dbReference>
<keyword evidence="3 5" id="KW-0863">Zinc-finger</keyword>
<evidence type="ECO:0000256" key="3">
    <source>
        <dbReference type="ARBA" id="ARBA00022771"/>
    </source>
</evidence>
<organism evidence="8 9">
    <name type="scientific">Peltaster fructicola</name>
    <dbReference type="NCBI Taxonomy" id="286661"/>
    <lineage>
        <taxon>Eukaryota</taxon>
        <taxon>Fungi</taxon>
        <taxon>Dikarya</taxon>
        <taxon>Ascomycota</taxon>
        <taxon>Pezizomycotina</taxon>
        <taxon>Dothideomycetes</taxon>
        <taxon>Dothideomycetes incertae sedis</taxon>
        <taxon>Peltaster</taxon>
    </lineage>
</organism>
<protein>
    <recommendedName>
        <fullName evidence="7">C2H2-type domain-containing protein</fullName>
    </recommendedName>
</protein>
<dbReference type="AlphaFoldDB" id="A0A6H0XZA0"/>
<dbReference type="InterPro" id="IPR013087">
    <property type="entry name" value="Znf_C2H2_type"/>
</dbReference>
<name>A0A6H0XZA0_9PEZI</name>
<dbReference type="Gene3D" id="3.30.160.60">
    <property type="entry name" value="Classic Zinc Finger"/>
    <property type="match status" value="3"/>
</dbReference>
<feature type="domain" description="C2H2-type" evidence="7">
    <location>
        <begin position="545"/>
        <end position="572"/>
    </location>
</feature>
<feature type="region of interest" description="Disordered" evidence="6">
    <location>
        <begin position="565"/>
        <end position="593"/>
    </location>
</feature>
<feature type="compositionally biased region" description="Polar residues" evidence="6">
    <location>
        <begin position="1"/>
        <end position="13"/>
    </location>
</feature>
<dbReference type="Proteomes" id="UP000503462">
    <property type="component" value="Chromosome 4"/>
</dbReference>
<keyword evidence="4" id="KW-0862">Zinc</keyword>
<feature type="domain" description="C2H2-type" evidence="7">
    <location>
        <begin position="639"/>
        <end position="666"/>
    </location>
</feature>
<proteinExistence type="predicted"/>
<evidence type="ECO:0000256" key="4">
    <source>
        <dbReference type="ARBA" id="ARBA00022833"/>
    </source>
</evidence>
<feature type="compositionally biased region" description="Polar residues" evidence="6">
    <location>
        <begin position="119"/>
        <end position="132"/>
    </location>
</feature>